<organism evidence="2">
    <name type="scientific">hydrothermal vent metagenome</name>
    <dbReference type="NCBI Taxonomy" id="652676"/>
    <lineage>
        <taxon>unclassified sequences</taxon>
        <taxon>metagenomes</taxon>
        <taxon>ecological metagenomes</taxon>
    </lineage>
</organism>
<protein>
    <submittedName>
        <fullName evidence="2">Multicopper oxidase</fullName>
    </submittedName>
</protein>
<dbReference type="PROSITE" id="PS51318">
    <property type="entry name" value="TAT"/>
    <property type="match status" value="1"/>
</dbReference>
<gene>
    <name evidence="2" type="ORF">MNBD_GAMMA09-1465</name>
</gene>
<name>A0A3B0XSH4_9ZZZZ</name>
<sequence>MKRRDFLGLGTAGLASAITGSAGLISWSGRAQAATISKTYYITDGTITQIDGTAVYFRGYSSDAVSLNIPGEPIIAMEGDTVEITLINNLSTDHNFVIDGMADSGIVGAGQSKTFSFTAGAPGTYMFYDNANSNYNQLLGLHGAFAVMPLNSTNELYPGSRTFVKQQFWLFHDIDPTWNDRLSQGLTPNTAYVPRYFTVNGLSGRPPGSPGSKDPAVDSMIAPGIALHGSIGDRTLIRILNAGMADQSVHVHGNHMEWLSENGNIRPDVWEKDIVYLDKNRGILDVIYPFDVPPDAWPPVTTGEYPMHLHSEMSQTAAGGFYLFGAITDIFFE</sequence>
<reference evidence="2" key="1">
    <citation type="submission" date="2018-06" db="EMBL/GenBank/DDBJ databases">
        <authorList>
            <person name="Zhirakovskaya E."/>
        </authorList>
    </citation>
    <scope>NUCLEOTIDE SEQUENCE</scope>
</reference>
<feature type="domain" description="Plastocyanin-like" evidence="1">
    <location>
        <begin position="68"/>
        <end position="149"/>
    </location>
</feature>
<evidence type="ECO:0000259" key="1">
    <source>
        <dbReference type="Pfam" id="PF07732"/>
    </source>
</evidence>
<accession>A0A3B0XSH4</accession>
<dbReference type="Gene3D" id="2.60.40.420">
    <property type="entry name" value="Cupredoxins - blue copper proteins"/>
    <property type="match status" value="1"/>
</dbReference>
<dbReference type="AlphaFoldDB" id="A0A3B0XSH4"/>
<dbReference type="Pfam" id="PF07732">
    <property type="entry name" value="Cu-oxidase_3"/>
    <property type="match status" value="1"/>
</dbReference>
<dbReference type="InterPro" id="IPR011707">
    <property type="entry name" value="Cu-oxidase-like_N"/>
</dbReference>
<dbReference type="GO" id="GO:0005507">
    <property type="term" value="F:copper ion binding"/>
    <property type="evidence" value="ECO:0007669"/>
    <property type="project" value="InterPro"/>
</dbReference>
<dbReference type="InterPro" id="IPR006311">
    <property type="entry name" value="TAT_signal"/>
</dbReference>
<dbReference type="InterPro" id="IPR008972">
    <property type="entry name" value="Cupredoxin"/>
</dbReference>
<dbReference type="EMBL" id="UOFI01000089">
    <property type="protein sequence ID" value="VAW67013.1"/>
    <property type="molecule type" value="Genomic_DNA"/>
</dbReference>
<proteinExistence type="predicted"/>
<dbReference type="SUPFAM" id="SSF49503">
    <property type="entry name" value="Cupredoxins"/>
    <property type="match status" value="2"/>
</dbReference>
<evidence type="ECO:0000313" key="2">
    <source>
        <dbReference type="EMBL" id="VAW67013.1"/>
    </source>
</evidence>